<dbReference type="Proteomes" id="UP001054252">
    <property type="component" value="Unassembled WGS sequence"/>
</dbReference>
<feature type="transmembrane region" description="Helical" evidence="2">
    <location>
        <begin position="35"/>
        <end position="58"/>
    </location>
</feature>
<evidence type="ECO:0000256" key="2">
    <source>
        <dbReference type="SAM" id="Phobius"/>
    </source>
</evidence>
<name>A0AAV5MUV9_9ROSI</name>
<evidence type="ECO:0000313" key="3">
    <source>
        <dbReference type="EMBL" id="GKV53315.1"/>
    </source>
</evidence>
<dbReference type="AlphaFoldDB" id="A0AAV5MUV9"/>
<organism evidence="3 4">
    <name type="scientific">Rubroshorea leprosula</name>
    <dbReference type="NCBI Taxonomy" id="152421"/>
    <lineage>
        <taxon>Eukaryota</taxon>
        <taxon>Viridiplantae</taxon>
        <taxon>Streptophyta</taxon>
        <taxon>Embryophyta</taxon>
        <taxon>Tracheophyta</taxon>
        <taxon>Spermatophyta</taxon>
        <taxon>Magnoliopsida</taxon>
        <taxon>eudicotyledons</taxon>
        <taxon>Gunneridae</taxon>
        <taxon>Pentapetalae</taxon>
        <taxon>rosids</taxon>
        <taxon>malvids</taxon>
        <taxon>Malvales</taxon>
        <taxon>Dipterocarpaceae</taxon>
        <taxon>Rubroshorea</taxon>
    </lineage>
</organism>
<sequence>MSFFSPPPPDEDPFNGANNFAQKQMNEATKNFTGIIAIVIVANLVLLGIIVAVCWYCVKKSRKALPEILSEVKIATATTSRQPQHVVPIWEVDAPTMEKFLQELAKDKPDSFNEAKLKTSPRCGTAPSPL</sequence>
<keyword evidence="4" id="KW-1185">Reference proteome</keyword>
<evidence type="ECO:0000313" key="4">
    <source>
        <dbReference type="Proteomes" id="UP001054252"/>
    </source>
</evidence>
<keyword evidence="2" id="KW-1133">Transmembrane helix</keyword>
<accession>A0AAV5MUV9</accession>
<dbReference type="EMBL" id="BPVZ01001261">
    <property type="protein sequence ID" value="GKV53315.1"/>
    <property type="molecule type" value="Genomic_DNA"/>
</dbReference>
<gene>
    <name evidence="3" type="ORF">SLEP1_g59847</name>
</gene>
<feature type="region of interest" description="Disordered" evidence="1">
    <location>
        <begin position="111"/>
        <end position="130"/>
    </location>
</feature>
<comment type="caution">
    <text evidence="3">The sequence shown here is derived from an EMBL/GenBank/DDBJ whole genome shotgun (WGS) entry which is preliminary data.</text>
</comment>
<protein>
    <submittedName>
        <fullName evidence="3">Uncharacterized protein</fullName>
    </submittedName>
</protein>
<evidence type="ECO:0000256" key="1">
    <source>
        <dbReference type="SAM" id="MobiDB-lite"/>
    </source>
</evidence>
<keyword evidence="2" id="KW-0472">Membrane</keyword>
<keyword evidence="2" id="KW-0812">Transmembrane</keyword>
<reference evidence="3 4" key="1">
    <citation type="journal article" date="2021" name="Commun. Biol.">
        <title>The genome of Shorea leprosula (Dipterocarpaceae) highlights the ecological relevance of drought in aseasonal tropical rainforests.</title>
        <authorList>
            <person name="Ng K.K.S."/>
            <person name="Kobayashi M.J."/>
            <person name="Fawcett J.A."/>
            <person name="Hatakeyama M."/>
            <person name="Paape T."/>
            <person name="Ng C.H."/>
            <person name="Ang C.C."/>
            <person name="Tnah L.H."/>
            <person name="Lee C.T."/>
            <person name="Nishiyama T."/>
            <person name="Sese J."/>
            <person name="O'Brien M.J."/>
            <person name="Copetti D."/>
            <person name="Mohd Noor M.I."/>
            <person name="Ong R.C."/>
            <person name="Putra M."/>
            <person name="Sireger I.Z."/>
            <person name="Indrioko S."/>
            <person name="Kosugi Y."/>
            <person name="Izuno A."/>
            <person name="Isagi Y."/>
            <person name="Lee S.L."/>
            <person name="Shimizu K.K."/>
        </authorList>
    </citation>
    <scope>NUCLEOTIDE SEQUENCE [LARGE SCALE GENOMIC DNA]</scope>
    <source>
        <strain evidence="3">214</strain>
    </source>
</reference>
<proteinExistence type="predicted"/>